<organism evidence="5 6">
    <name type="scientific">Sphagnurus paluster</name>
    <dbReference type="NCBI Taxonomy" id="117069"/>
    <lineage>
        <taxon>Eukaryota</taxon>
        <taxon>Fungi</taxon>
        <taxon>Dikarya</taxon>
        <taxon>Basidiomycota</taxon>
        <taxon>Agaricomycotina</taxon>
        <taxon>Agaricomycetes</taxon>
        <taxon>Agaricomycetidae</taxon>
        <taxon>Agaricales</taxon>
        <taxon>Tricholomatineae</taxon>
        <taxon>Lyophyllaceae</taxon>
        <taxon>Sphagnurus</taxon>
    </lineage>
</organism>
<feature type="region of interest" description="Disordered" evidence="3">
    <location>
        <begin position="254"/>
        <end position="327"/>
    </location>
</feature>
<comment type="caution">
    <text evidence="5">The sequence shown here is derived from an EMBL/GenBank/DDBJ whole genome shotgun (WGS) entry which is preliminary data.</text>
</comment>
<feature type="compositionally biased region" description="Low complexity" evidence="3">
    <location>
        <begin position="191"/>
        <end position="200"/>
    </location>
</feature>
<dbReference type="PANTHER" id="PTHR13316:SF0">
    <property type="entry name" value="ZINC FINGER CCHC DOMAIN-CONTAINING PROTEIN 8"/>
    <property type="match status" value="1"/>
</dbReference>
<dbReference type="InterPro" id="IPR052115">
    <property type="entry name" value="NEXT_complex_subunit_ZCCHC8"/>
</dbReference>
<keyword evidence="2" id="KW-0862">Zinc</keyword>
<proteinExistence type="predicted"/>
<evidence type="ECO:0000256" key="1">
    <source>
        <dbReference type="ARBA" id="ARBA00022664"/>
    </source>
</evidence>
<protein>
    <recommendedName>
        <fullName evidence="4">CCHC-type domain-containing protein</fullName>
    </recommendedName>
</protein>
<dbReference type="GO" id="GO:0003723">
    <property type="term" value="F:RNA binding"/>
    <property type="evidence" value="ECO:0007669"/>
    <property type="project" value="TreeGrafter"/>
</dbReference>
<dbReference type="Proteomes" id="UP000717328">
    <property type="component" value="Unassembled WGS sequence"/>
</dbReference>
<dbReference type="OrthoDB" id="429967at2759"/>
<feature type="region of interest" description="Disordered" evidence="3">
    <location>
        <begin position="179"/>
        <end position="201"/>
    </location>
</feature>
<dbReference type="SMART" id="SM00343">
    <property type="entry name" value="ZnF_C2HC"/>
    <property type="match status" value="1"/>
</dbReference>
<reference evidence="5" key="2">
    <citation type="submission" date="2021-10" db="EMBL/GenBank/DDBJ databases">
        <title>Phylogenomics reveals ancestral predisposition of the termite-cultivated fungus Termitomyces towards a domesticated lifestyle.</title>
        <authorList>
            <person name="Auxier B."/>
            <person name="Grum-Grzhimaylo A."/>
            <person name="Cardenas M.E."/>
            <person name="Lodge J.D."/>
            <person name="Laessoe T."/>
            <person name="Pedersen O."/>
            <person name="Smith M.E."/>
            <person name="Kuyper T.W."/>
            <person name="Franco-Molano E.A."/>
            <person name="Baroni T.J."/>
            <person name="Aanen D.K."/>
        </authorList>
    </citation>
    <scope>NUCLEOTIDE SEQUENCE</scope>
    <source>
        <strain evidence="5">D49</strain>
    </source>
</reference>
<evidence type="ECO:0000313" key="5">
    <source>
        <dbReference type="EMBL" id="KAG5637937.1"/>
    </source>
</evidence>
<dbReference type="PANTHER" id="PTHR13316">
    <property type="entry name" value="ZINC FINGER, CCHC DOMAIN CONTAINING 8"/>
    <property type="match status" value="1"/>
</dbReference>
<feature type="compositionally biased region" description="Pro residues" evidence="3">
    <location>
        <begin position="259"/>
        <end position="298"/>
    </location>
</feature>
<feature type="domain" description="CCHC-type" evidence="4">
    <location>
        <begin position="34"/>
        <end position="47"/>
    </location>
</feature>
<feature type="compositionally biased region" description="Acidic residues" evidence="3">
    <location>
        <begin position="315"/>
        <end position="327"/>
    </location>
</feature>
<keyword evidence="2" id="KW-0479">Metal-binding</keyword>
<dbReference type="GO" id="GO:0006397">
    <property type="term" value="P:mRNA processing"/>
    <property type="evidence" value="ECO:0007669"/>
    <property type="project" value="UniProtKB-KW"/>
</dbReference>
<keyword evidence="2" id="KW-0863">Zinc-finger</keyword>
<evidence type="ECO:0000313" key="6">
    <source>
        <dbReference type="Proteomes" id="UP000717328"/>
    </source>
</evidence>
<evidence type="ECO:0000259" key="4">
    <source>
        <dbReference type="PROSITE" id="PS50158"/>
    </source>
</evidence>
<keyword evidence="6" id="KW-1185">Reference proteome</keyword>
<evidence type="ECO:0000256" key="3">
    <source>
        <dbReference type="SAM" id="MobiDB-lite"/>
    </source>
</evidence>
<dbReference type="SUPFAM" id="SSF57756">
    <property type="entry name" value="Retrovirus zinc finger-like domains"/>
    <property type="match status" value="1"/>
</dbReference>
<dbReference type="InterPro" id="IPR036875">
    <property type="entry name" value="Znf_CCHC_sf"/>
</dbReference>
<feature type="compositionally biased region" description="Acidic residues" evidence="3">
    <location>
        <begin position="181"/>
        <end position="190"/>
    </location>
</feature>
<reference evidence="5" key="1">
    <citation type="submission" date="2021-02" db="EMBL/GenBank/DDBJ databases">
        <authorList>
            <person name="Nieuwenhuis M."/>
            <person name="Van De Peppel L.J.J."/>
        </authorList>
    </citation>
    <scope>NUCLEOTIDE SEQUENCE</scope>
    <source>
        <strain evidence="5">D49</strain>
    </source>
</reference>
<evidence type="ECO:0000256" key="2">
    <source>
        <dbReference type="PROSITE-ProRule" id="PRU00047"/>
    </source>
</evidence>
<keyword evidence="1" id="KW-0507">mRNA processing</keyword>
<name>A0A9P7FSS8_9AGAR</name>
<dbReference type="InterPro" id="IPR001878">
    <property type="entry name" value="Znf_CCHC"/>
</dbReference>
<dbReference type="EMBL" id="JABCKI010005792">
    <property type="protein sequence ID" value="KAG5637937.1"/>
    <property type="molecule type" value="Genomic_DNA"/>
</dbReference>
<dbReference type="GO" id="GO:0071013">
    <property type="term" value="C:catalytic step 2 spliceosome"/>
    <property type="evidence" value="ECO:0007669"/>
    <property type="project" value="TreeGrafter"/>
</dbReference>
<dbReference type="PROSITE" id="PS50158">
    <property type="entry name" value="ZF_CCHC"/>
    <property type="match status" value="1"/>
</dbReference>
<gene>
    <name evidence="5" type="ORF">H0H81_002531</name>
</gene>
<accession>A0A9P7FSS8</accession>
<dbReference type="AlphaFoldDB" id="A0A9P7FSS8"/>
<dbReference type="GO" id="GO:0008270">
    <property type="term" value="F:zinc ion binding"/>
    <property type="evidence" value="ECO:0007669"/>
    <property type="project" value="UniProtKB-KW"/>
</dbReference>
<sequence>MWPNGIYVRASDTILGDDDNSENHDIPRPFGPMCFNCGESGHVVSECSTRVNRELVALSRQFHAFLKAERGVVDFRRIHEVEAWRQQRLEWLHIFAPGEIHGEVLRDALGGEDGGWLANMSLWGYPKGWVGLTDPREEVKRLIWDEYCDTIEDDPEPFLIYGDGDQAEVVYPSVTARKEISEDEDSDDVSDSSSTVPESSLRPALPTRWATYPPTHFLSARLPIYNGFALPPVSDHPASTTYTRDRHDLWQRILSGSVAPPPPPPSSTPPPIPPPPPSEPPPPLPAAPPPPLPPPPTLRPYQHLSVTPPAYQSPEIEDDDIDMDLSD</sequence>
<dbReference type="Pfam" id="PF00098">
    <property type="entry name" value="zf-CCHC"/>
    <property type="match status" value="1"/>
</dbReference>